<dbReference type="Pfam" id="PF13396">
    <property type="entry name" value="PLDc_N"/>
    <property type="match status" value="1"/>
</dbReference>
<dbReference type="InterPro" id="IPR027379">
    <property type="entry name" value="CLS_N"/>
</dbReference>
<feature type="domain" description="SHOCT" evidence="7">
    <location>
        <begin position="98"/>
        <end position="125"/>
    </location>
</feature>
<evidence type="ECO:0000256" key="4">
    <source>
        <dbReference type="ARBA" id="ARBA00022989"/>
    </source>
</evidence>
<feature type="transmembrane region" description="Helical" evidence="6">
    <location>
        <begin position="9"/>
        <end position="29"/>
    </location>
</feature>
<feature type="domain" description="Cardiolipin synthase N-terminal" evidence="8">
    <location>
        <begin position="28"/>
        <end position="65"/>
    </location>
</feature>
<evidence type="ECO:0000256" key="3">
    <source>
        <dbReference type="ARBA" id="ARBA00022692"/>
    </source>
</evidence>
<evidence type="ECO:0000256" key="6">
    <source>
        <dbReference type="SAM" id="Phobius"/>
    </source>
</evidence>
<name>A0A315S2R7_WILMA</name>
<keyword evidence="4 6" id="KW-1133">Transmembrane helix</keyword>
<keyword evidence="3 6" id="KW-0812">Transmembrane</keyword>
<sequence length="127" mass="14380">MWDSFWDFIWYTVVIFAFIAYLMILFNVLADLFRDHKTSGLVKAVWIIFLILLPYITVFVYLIARGRGMAERAAASHEAARKQADDYIRQAAGTSPADQIAQAKALLADGTIDQNEFEQLKTKALSS</sequence>
<evidence type="ECO:0000256" key="1">
    <source>
        <dbReference type="ARBA" id="ARBA00004651"/>
    </source>
</evidence>
<feature type="transmembrane region" description="Helical" evidence="6">
    <location>
        <begin position="41"/>
        <end position="64"/>
    </location>
</feature>
<dbReference type="RefSeq" id="WP_062797011.1">
    <property type="nucleotide sequence ID" value="NZ_CBCRXS010000001.1"/>
</dbReference>
<accession>A0A315S2R7</accession>
<protein>
    <submittedName>
        <fullName evidence="9">Phospholipase D-like protein</fullName>
    </submittedName>
</protein>
<accession>A0A495K064</accession>
<evidence type="ECO:0000313" key="10">
    <source>
        <dbReference type="Proteomes" id="UP000274762"/>
    </source>
</evidence>
<evidence type="ECO:0000256" key="2">
    <source>
        <dbReference type="ARBA" id="ARBA00022475"/>
    </source>
</evidence>
<reference evidence="9 10" key="1">
    <citation type="submission" date="2018-10" db="EMBL/GenBank/DDBJ databases">
        <title>Sequencing the genomes of 1000 actinobacteria strains.</title>
        <authorList>
            <person name="Klenk H.-P."/>
        </authorList>
    </citation>
    <scope>NUCLEOTIDE SEQUENCE [LARGE SCALE GENOMIC DNA]</scope>
    <source>
        <strain evidence="9 10">DSM 44343</strain>
    </source>
</reference>
<evidence type="ECO:0000259" key="7">
    <source>
        <dbReference type="Pfam" id="PF09851"/>
    </source>
</evidence>
<comment type="subcellular location">
    <subcellularLocation>
        <location evidence="1">Cell membrane</location>
        <topology evidence="1">Multi-pass membrane protein</topology>
    </subcellularLocation>
</comment>
<organism evidence="9 10">
    <name type="scientific">Williamsia marianensis</name>
    <dbReference type="NCBI Taxonomy" id="85044"/>
    <lineage>
        <taxon>Bacteria</taxon>
        <taxon>Bacillati</taxon>
        <taxon>Actinomycetota</taxon>
        <taxon>Actinomycetes</taxon>
        <taxon>Mycobacteriales</taxon>
        <taxon>Nocardiaceae</taxon>
        <taxon>Williamsia</taxon>
    </lineage>
</organism>
<dbReference type="Proteomes" id="UP000274762">
    <property type="component" value="Unassembled WGS sequence"/>
</dbReference>
<gene>
    <name evidence="9" type="ORF">DFJ75_0680</name>
</gene>
<evidence type="ECO:0000313" key="9">
    <source>
        <dbReference type="EMBL" id="RKR93892.1"/>
    </source>
</evidence>
<keyword evidence="5 6" id="KW-0472">Membrane</keyword>
<dbReference type="EMBL" id="RBKV01000001">
    <property type="protein sequence ID" value="RKR93892.1"/>
    <property type="molecule type" value="Genomic_DNA"/>
</dbReference>
<dbReference type="InterPro" id="IPR018649">
    <property type="entry name" value="SHOCT"/>
</dbReference>
<evidence type="ECO:0000259" key="8">
    <source>
        <dbReference type="Pfam" id="PF13396"/>
    </source>
</evidence>
<dbReference type="Pfam" id="PF09851">
    <property type="entry name" value="SHOCT"/>
    <property type="match status" value="1"/>
</dbReference>
<proteinExistence type="predicted"/>
<evidence type="ECO:0000256" key="5">
    <source>
        <dbReference type="ARBA" id="ARBA00023136"/>
    </source>
</evidence>
<comment type="caution">
    <text evidence="9">The sequence shown here is derived from an EMBL/GenBank/DDBJ whole genome shotgun (WGS) entry which is preliminary data.</text>
</comment>
<dbReference type="AlphaFoldDB" id="A0A315S2R7"/>
<keyword evidence="2" id="KW-1003">Cell membrane</keyword>